<protein>
    <submittedName>
        <fullName evidence="1">(Mediterranean fruit fly) hypothetical protein</fullName>
    </submittedName>
</protein>
<accession>A0A811VD99</accession>
<evidence type="ECO:0000313" key="2">
    <source>
        <dbReference type="Proteomes" id="UP000606786"/>
    </source>
</evidence>
<reference evidence="1" key="1">
    <citation type="submission" date="2020-11" db="EMBL/GenBank/DDBJ databases">
        <authorList>
            <person name="Whitehead M."/>
        </authorList>
    </citation>
    <scope>NUCLEOTIDE SEQUENCE</scope>
    <source>
        <strain evidence="1">EGII</strain>
    </source>
</reference>
<gene>
    <name evidence="1" type="ORF">CCAP1982_LOCUS22300</name>
</gene>
<keyword evidence="2" id="KW-1185">Reference proteome</keyword>
<dbReference type="EMBL" id="CAJHJT010000056">
    <property type="protein sequence ID" value="CAD7014298.1"/>
    <property type="molecule type" value="Genomic_DNA"/>
</dbReference>
<proteinExistence type="predicted"/>
<dbReference type="AlphaFoldDB" id="A0A811VD99"/>
<name>A0A811VD99_CERCA</name>
<sequence>MSLIRRGVPQYIYCISLNVDILDTSGDMHFPLCDVCLLPLHTLSCWSMRQRQRQVFNASNSVLKRFVNSAQIIRKQLKLQALNLQVKTHE</sequence>
<dbReference type="Proteomes" id="UP000606786">
    <property type="component" value="Unassembled WGS sequence"/>
</dbReference>
<comment type="caution">
    <text evidence="1">The sequence shown here is derived from an EMBL/GenBank/DDBJ whole genome shotgun (WGS) entry which is preliminary data.</text>
</comment>
<organism evidence="1 2">
    <name type="scientific">Ceratitis capitata</name>
    <name type="common">Mediterranean fruit fly</name>
    <name type="synonym">Tephritis capitata</name>
    <dbReference type="NCBI Taxonomy" id="7213"/>
    <lineage>
        <taxon>Eukaryota</taxon>
        <taxon>Metazoa</taxon>
        <taxon>Ecdysozoa</taxon>
        <taxon>Arthropoda</taxon>
        <taxon>Hexapoda</taxon>
        <taxon>Insecta</taxon>
        <taxon>Pterygota</taxon>
        <taxon>Neoptera</taxon>
        <taxon>Endopterygota</taxon>
        <taxon>Diptera</taxon>
        <taxon>Brachycera</taxon>
        <taxon>Muscomorpha</taxon>
        <taxon>Tephritoidea</taxon>
        <taxon>Tephritidae</taxon>
        <taxon>Ceratitis</taxon>
        <taxon>Ceratitis</taxon>
    </lineage>
</organism>
<evidence type="ECO:0000313" key="1">
    <source>
        <dbReference type="EMBL" id="CAD7014298.1"/>
    </source>
</evidence>